<dbReference type="Proteomes" id="UP001145114">
    <property type="component" value="Unassembled WGS sequence"/>
</dbReference>
<feature type="non-terminal residue" evidence="1">
    <location>
        <position position="142"/>
    </location>
</feature>
<gene>
    <name evidence="1" type="ORF">EV182_007008</name>
</gene>
<reference evidence="1" key="1">
    <citation type="submission" date="2022-06" db="EMBL/GenBank/DDBJ databases">
        <title>Phylogenomic reconstructions and comparative analyses of Kickxellomycotina fungi.</title>
        <authorList>
            <person name="Reynolds N.K."/>
            <person name="Stajich J.E."/>
            <person name="Barry K."/>
            <person name="Grigoriev I.V."/>
            <person name="Crous P."/>
            <person name="Smith M.E."/>
        </authorList>
    </citation>
    <scope>NUCLEOTIDE SEQUENCE</scope>
    <source>
        <strain evidence="1">RSA 2271</strain>
    </source>
</reference>
<protein>
    <submittedName>
        <fullName evidence="1">Uncharacterized protein</fullName>
    </submittedName>
</protein>
<organism evidence="1 2">
    <name type="scientific">Spiromyces aspiralis</name>
    <dbReference type="NCBI Taxonomy" id="68401"/>
    <lineage>
        <taxon>Eukaryota</taxon>
        <taxon>Fungi</taxon>
        <taxon>Fungi incertae sedis</taxon>
        <taxon>Zoopagomycota</taxon>
        <taxon>Kickxellomycotina</taxon>
        <taxon>Kickxellomycetes</taxon>
        <taxon>Kickxellales</taxon>
        <taxon>Kickxellaceae</taxon>
        <taxon>Spiromyces</taxon>
    </lineage>
</organism>
<dbReference type="EMBL" id="JAMZIH010003104">
    <property type="protein sequence ID" value="KAJ1677036.1"/>
    <property type="molecule type" value="Genomic_DNA"/>
</dbReference>
<name>A0ACC1HNX3_9FUNG</name>
<proteinExistence type="predicted"/>
<keyword evidence="2" id="KW-1185">Reference proteome</keyword>
<evidence type="ECO:0000313" key="1">
    <source>
        <dbReference type="EMBL" id="KAJ1677036.1"/>
    </source>
</evidence>
<comment type="caution">
    <text evidence="1">The sequence shown here is derived from an EMBL/GenBank/DDBJ whole genome shotgun (WGS) entry which is preliminary data.</text>
</comment>
<accession>A0ACC1HNX3</accession>
<sequence length="142" mass="15342">MSVSPTHPQGAPPPPDKLPGKGLPPIPAVSVKFTPMPAKHARTKSDHEFDLEARPSTTTTANPAPPTTKAVAPTPEEARDTAENPWQTVGKPKSFADVIKAHPTTPSHLPQKYGVYLYSARDSQRLANDPVVLNNQIFHWGT</sequence>
<evidence type="ECO:0000313" key="2">
    <source>
        <dbReference type="Proteomes" id="UP001145114"/>
    </source>
</evidence>